<dbReference type="PANTHER" id="PTHR10272">
    <property type="entry name" value="PLATELET-ACTIVATING FACTOR ACETYLHYDROLASE"/>
    <property type="match status" value="1"/>
</dbReference>
<protein>
    <recommendedName>
        <fullName evidence="4">AB hydrolase-1 domain-containing protein</fullName>
    </recommendedName>
</protein>
<dbReference type="PANTHER" id="PTHR10272:SF0">
    <property type="entry name" value="PLATELET-ACTIVATING FACTOR ACETYLHYDROLASE"/>
    <property type="match status" value="1"/>
</dbReference>
<feature type="domain" description="AB hydrolase-1" evidence="4">
    <location>
        <begin position="192"/>
        <end position="257"/>
    </location>
</feature>
<organism evidence="5 6">
    <name type="scientific">Nocardia vulneris</name>
    <dbReference type="NCBI Taxonomy" id="1141657"/>
    <lineage>
        <taxon>Bacteria</taxon>
        <taxon>Bacillati</taxon>
        <taxon>Actinomycetota</taxon>
        <taxon>Actinomycetes</taxon>
        <taxon>Mycobacteriales</taxon>
        <taxon>Nocardiaceae</taxon>
        <taxon>Nocardia</taxon>
    </lineage>
</organism>
<proteinExistence type="predicted"/>
<evidence type="ECO:0000256" key="2">
    <source>
        <dbReference type="ARBA" id="ARBA00022963"/>
    </source>
</evidence>
<comment type="caution">
    <text evidence="5">The sequence shown here is derived from an EMBL/GenBank/DDBJ whole genome shotgun (WGS) entry which is preliminary data.</text>
</comment>
<dbReference type="Proteomes" id="UP000031364">
    <property type="component" value="Unassembled WGS sequence"/>
</dbReference>
<dbReference type="Pfam" id="PF00561">
    <property type="entry name" value="Abhydrolase_1"/>
    <property type="match status" value="1"/>
</dbReference>
<evidence type="ECO:0000259" key="4">
    <source>
        <dbReference type="Pfam" id="PF00561"/>
    </source>
</evidence>
<dbReference type="SUPFAM" id="SSF53474">
    <property type="entry name" value="alpha/beta-Hydrolases"/>
    <property type="match status" value="1"/>
</dbReference>
<name>A0ABR4ZCA3_9NOCA</name>
<accession>A0ABR4ZCA3</accession>
<keyword evidence="6" id="KW-1185">Reference proteome</keyword>
<gene>
    <name evidence="5" type="ORF">FG87_21645</name>
</gene>
<evidence type="ECO:0000256" key="1">
    <source>
        <dbReference type="ARBA" id="ARBA00022801"/>
    </source>
</evidence>
<dbReference type="InterPro" id="IPR029058">
    <property type="entry name" value="AB_hydrolase_fold"/>
</dbReference>
<dbReference type="Pfam" id="PF03403">
    <property type="entry name" value="PAF-AH_p_II"/>
    <property type="match status" value="1"/>
</dbReference>
<evidence type="ECO:0000313" key="6">
    <source>
        <dbReference type="Proteomes" id="UP000031364"/>
    </source>
</evidence>
<keyword evidence="3" id="KW-0443">Lipid metabolism</keyword>
<sequence>MTGPNPVGNRRLFISDPRKDNFTNVAPRKISVTAWYPTSTTGPVARYLSAVNAYDNTMASQITNGIEVPGWFTPQSQTMYPNVNQRDTRAVLNGDVRTDLGLLPVVIFSPGFGVPGNCSSILAQELASHGYLVLTTSCTYESVCTEWSNGVINQNAGYVGNQWAKTLAARVADVRCLLGQISALPNGIGAQADVDKVAVVGHSYGGTTGMEAAYQEPVRIKAVALLDGPVGYAGTTNLAQNNGIPQPVMLLSGPVNASDGFTTGAEMAGWSTYAATNHGPLHRYQVAGARHYAFTDVGLLTKKPATLLGTIGAARAMEMHPRWTRAFLDTYVRGVPDPLLTLPAVDWPEVTAI</sequence>
<dbReference type="InterPro" id="IPR000073">
    <property type="entry name" value="AB_hydrolase_1"/>
</dbReference>
<dbReference type="Gene3D" id="3.40.50.1820">
    <property type="entry name" value="alpha/beta hydrolase"/>
    <property type="match status" value="1"/>
</dbReference>
<keyword evidence="1" id="KW-0378">Hydrolase</keyword>
<keyword evidence="2" id="KW-0442">Lipid degradation</keyword>
<dbReference type="EMBL" id="JNFP01000026">
    <property type="protein sequence ID" value="KIA62988.1"/>
    <property type="molecule type" value="Genomic_DNA"/>
</dbReference>
<evidence type="ECO:0000313" key="5">
    <source>
        <dbReference type="EMBL" id="KIA62988.1"/>
    </source>
</evidence>
<evidence type="ECO:0000256" key="3">
    <source>
        <dbReference type="ARBA" id="ARBA00023098"/>
    </source>
</evidence>
<reference evidence="5 6" key="1">
    <citation type="journal article" date="2014" name="Int. J. Syst. Evol. Microbiol.">
        <title>Nocardia vulneris sp. nov., isolated from wounds of human patients in North America.</title>
        <authorList>
            <person name="Lasker B.A."/>
            <person name="Bell M."/>
            <person name="Klenk H.P."/>
            <person name="Sproer C."/>
            <person name="Schumann C."/>
            <person name="Schumann P."/>
            <person name="Brown J.M."/>
        </authorList>
    </citation>
    <scope>NUCLEOTIDE SEQUENCE [LARGE SCALE GENOMIC DNA]</scope>
    <source>
        <strain evidence="5 6">W9851</strain>
    </source>
</reference>